<dbReference type="AlphaFoldDB" id="A0A5C1ANE3"/>
<dbReference type="RefSeq" id="WP_149113204.1">
    <property type="nucleotide sequence ID" value="NZ_CP042425.1"/>
</dbReference>
<evidence type="ECO:0000313" key="2">
    <source>
        <dbReference type="EMBL" id="QEL18734.1"/>
    </source>
</evidence>
<evidence type="ECO:0000313" key="3">
    <source>
        <dbReference type="Proteomes" id="UP000324974"/>
    </source>
</evidence>
<gene>
    <name evidence="2" type="ORF">PX52LOC_05770</name>
</gene>
<keyword evidence="3" id="KW-1185">Reference proteome</keyword>
<organism evidence="2 3">
    <name type="scientific">Limnoglobus roseus</name>
    <dbReference type="NCBI Taxonomy" id="2598579"/>
    <lineage>
        <taxon>Bacteria</taxon>
        <taxon>Pseudomonadati</taxon>
        <taxon>Planctomycetota</taxon>
        <taxon>Planctomycetia</taxon>
        <taxon>Gemmatales</taxon>
        <taxon>Gemmataceae</taxon>
        <taxon>Limnoglobus</taxon>
    </lineage>
</organism>
<dbReference type="KEGG" id="lrs:PX52LOC_05770"/>
<accession>A0A5C1ANE3</accession>
<dbReference type="Proteomes" id="UP000324974">
    <property type="component" value="Chromosome"/>
</dbReference>
<dbReference type="EMBL" id="CP042425">
    <property type="protein sequence ID" value="QEL18734.1"/>
    <property type="molecule type" value="Genomic_DNA"/>
</dbReference>
<feature type="region of interest" description="Disordered" evidence="1">
    <location>
        <begin position="110"/>
        <end position="130"/>
    </location>
</feature>
<name>A0A5C1ANE3_9BACT</name>
<protein>
    <submittedName>
        <fullName evidence="2">Uncharacterized protein</fullName>
    </submittedName>
</protein>
<dbReference type="OrthoDB" id="8762210at2"/>
<proteinExistence type="predicted"/>
<sequence>MQQYRVKDWEEFQHYKDRSPPWIRLHKRLLDNYRFHSLPDASRALAPMLWLLASENNDISSGVIDGPDEEIAFRLRRSVDEFRKAMKPLIEKGFIEAVQDASDTLADCQRVATSEAEAETDREETEKEPPTPKVAIDYQRMADIWNETAGQHCTKVGKLTDSRRRSLQNRLADSFDGSVEKWRAYCETIQKSGFLTGGNDRGWKADFDWALKPLNAAKVMEGRYAKSGGKPSSFAEQDYSAGTKGFLT</sequence>
<feature type="region of interest" description="Disordered" evidence="1">
    <location>
        <begin position="224"/>
        <end position="248"/>
    </location>
</feature>
<reference evidence="3" key="1">
    <citation type="submission" date="2019-08" db="EMBL/GenBank/DDBJ databases">
        <title>Limnoglobus roseus gen. nov., sp. nov., a novel freshwater planctomycete with a giant genome from the family Gemmataceae.</title>
        <authorList>
            <person name="Kulichevskaya I.S."/>
            <person name="Naumoff D.G."/>
            <person name="Miroshnikov K."/>
            <person name="Ivanova A."/>
            <person name="Philippov D.A."/>
            <person name="Hakobyan A."/>
            <person name="Rijpstra I.C."/>
            <person name="Sinninghe Damste J.S."/>
            <person name="Liesack W."/>
            <person name="Dedysh S.N."/>
        </authorList>
    </citation>
    <scope>NUCLEOTIDE SEQUENCE [LARGE SCALE GENOMIC DNA]</scope>
    <source>
        <strain evidence="3">PX52</strain>
    </source>
</reference>
<evidence type="ECO:0000256" key="1">
    <source>
        <dbReference type="SAM" id="MobiDB-lite"/>
    </source>
</evidence>